<feature type="domain" description="LysM" evidence="1">
    <location>
        <begin position="5"/>
        <end position="55"/>
    </location>
</feature>
<accession>A0ABV2LPJ8</accession>
<gene>
    <name evidence="2" type="ORF">ABID46_000052</name>
</gene>
<proteinExistence type="predicted"/>
<evidence type="ECO:0000313" key="3">
    <source>
        <dbReference type="Proteomes" id="UP001549146"/>
    </source>
</evidence>
<comment type="caution">
    <text evidence="2">The sequence shown here is derived from an EMBL/GenBank/DDBJ whole genome shotgun (WGS) entry which is preliminary data.</text>
</comment>
<evidence type="ECO:0000259" key="1">
    <source>
        <dbReference type="PROSITE" id="PS51782"/>
    </source>
</evidence>
<sequence length="339" mass="39696">MPQRSIYTIKKGDSLETIAKSIGISKEELKRFHNTYCSLENLIGQNLSNHTQVIIPNLEYIKNAVDSRKEISKIPIGIRLHKDFFATTYQVKEKIWKKDQPEISLDYQINLDYTSPQPKEHIVHFKKSNIKKNRRPCNDKISNLSIQTFESLLPLPILLESTGNFIEIMDYQLNVIDKFKAKRKDLAEVFTGPIEKFYLAKMEENLRNQTFVEHQLKSSLLFQTLFFNFGKLKSTNTWQSLFYAKQGMFDIPFEFQPSTFKDENNFITYTLTAKSLEKISERELAKKKKLESEFASISAHLNFQFKFQPKTLKLLFAEGKINFYNQNSNIEKQHITFTA</sequence>
<dbReference type="Pfam" id="PF01476">
    <property type="entry name" value="LysM"/>
    <property type="match status" value="1"/>
</dbReference>
<dbReference type="RefSeq" id="WP_354505456.1">
    <property type="nucleotide sequence ID" value="NZ_JBEPMO010000001.1"/>
</dbReference>
<keyword evidence="3" id="KW-1185">Reference proteome</keyword>
<dbReference type="PROSITE" id="PS51782">
    <property type="entry name" value="LYSM"/>
    <property type="match status" value="1"/>
</dbReference>
<dbReference type="EMBL" id="JBEPMO010000001">
    <property type="protein sequence ID" value="MET3730500.1"/>
    <property type="molecule type" value="Genomic_DNA"/>
</dbReference>
<evidence type="ECO:0000313" key="2">
    <source>
        <dbReference type="EMBL" id="MET3730500.1"/>
    </source>
</evidence>
<protein>
    <recommendedName>
        <fullName evidence="1">LysM domain-containing protein</fullName>
    </recommendedName>
</protein>
<dbReference type="Gene3D" id="3.10.350.10">
    <property type="entry name" value="LysM domain"/>
    <property type="match status" value="1"/>
</dbReference>
<reference evidence="2 3" key="1">
    <citation type="submission" date="2024-06" db="EMBL/GenBank/DDBJ databases">
        <title>Genomic Encyclopedia of Type Strains, Phase IV (KMG-IV): sequencing the most valuable type-strain genomes for metagenomic binning, comparative biology and taxonomic classification.</title>
        <authorList>
            <person name="Goeker M."/>
        </authorList>
    </citation>
    <scope>NUCLEOTIDE SEQUENCE [LARGE SCALE GENOMIC DNA]</scope>
    <source>
        <strain evidence="2 3">DSM 29388</strain>
    </source>
</reference>
<dbReference type="InterPro" id="IPR036779">
    <property type="entry name" value="LysM_dom_sf"/>
</dbReference>
<dbReference type="Proteomes" id="UP001549146">
    <property type="component" value="Unassembled WGS sequence"/>
</dbReference>
<dbReference type="InterPro" id="IPR018392">
    <property type="entry name" value="LysM"/>
</dbReference>
<dbReference type="CDD" id="cd00118">
    <property type="entry name" value="LysM"/>
    <property type="match status" value="1"/>
</dbReference>
<name>A0ABV2LPJ8_9FLAO</name>
<organism evidence="2 3">
    <name type="scientific">Moheibacter stercoris</name>
    <dbReference type="NCBI Taxonomy" id="1628251"/>
    <lineage>
        <taxon>Bacteria</taxon>
        <taxon>Pseudomonadati</taxon>
        <taxon>Bacteroidota</taxon>
        <taxon>Flavobacteriia</taxon>
        <taxon>Flavobacteriales</taxon>
        <taxon>Weeksellaceae</taxon>
        <taxon>Moheibacter</taxon>
    </lineage>
</organism>